<dbReference type="Proteomes" id="UP000326903">
    <property type="component" value="Unassembled WGS sequence"/>
</dbReference>
<name>A0A5J5IG31_9BACT</name>
<dbReference type="Gene3D" id="1.50.10.140">
    <property type="match status" value="1"/>
</dbReference>
<gene>
    <name evidence="3" type="ORF">FW778_15770</name>
</gene>
<reference evidence="3 4" key="1">
    <citation type="submission" date="2019-09" db="EMBL/GenBank/DDBJ databases">
        <title>Draft genome sequence of Ginsengibacter sp. BR5-29.</title>
        <authorList>
            <person name="Im W.-T."/>
        </authorList>
    </citation>
    <scope>NUCLEOTIDE SEQUENCE [LARGE SCALE GENOMIC DNA]</scope>
    <source>
        <strain evidence="3 4">BR5-29</strain>
    </source>
</reference>
<dbReference type="InterPro" id="IPR016883">
    <property type="entry name" value="UCP028431"/>
</dbReference>
<organism evidence="3 4">
    <name type="scientific">Ginsengibacter hankyongi</name>
    <dbReference type="NCBI Taxonomy" id="2607284"/>
    <lineage>
        <taxon>Bacteria</taxon>
        <taxon>Pseudomonadati</taxon>
        <taxon>Bacteroidota</taxon>
        <taxon>Chitinophagia</taxon>
        <taxon>Chitinophagales</taxon>
        <taxon>Chitinophagaceae</taxon>
        <taxon>Ginsengibacter</taxon>
    </lineage>
</organism>
<evidence type="ECO:0000259" key="2">
    <source>
        <dbReference type="Pfam" id="PF10091"/>
    </source>
</evidence>
<evidence type="ECO:0000313" key="4">
    <source>
        <dbReference type="Proteomes" id="UP000326903"/>
    </source>
</evidence>
<feature type="signal peptide" evidence="1">
    <location>
        <begin position="1"/>
        <end position="19"/>
    </location>
</feature>
<evidence type="ECO:0000313" key="3">
    <source>
        <dbReference type="EMBL" id="KAA9038205.1"/>
    </source>
</evidence>
<dbReference type="AlphaFoldDB" id="A0A5J5IG31"/>
<keyword evidence="4" id="KW-1185">Reference proteome</keyword>
<dbReference type="Pfam" id="PF10091">
    <property type="entry name" value="Glycoamylase"/>
    <property type="match status" value="1"/>
</dbReference>
<sequence length="448" mass="51228">MKRYLLLLSVSFFTNVCVAQQKTKVSNTTSPEKTSIQHNLTDSALLDLVQKQTFKYFWDFADPFSGMARERSNVTDYGPELAATGGTGFGVMAIIVAVNRNWITRDTAVRRLLKLVKFLSKANKYHGIFPHWLNGETGKTIPFSSKDDGGDVVETSYLMEGLLCAREYFNKDNPEEKQLRQRITWMWNDVDYNWQTRGGISVLYWHWSPNNGWAMNAEIRGWNECLITYILAASSPEHSIEPDVYNHGWAVNNNFHNGKKFYVYTLPLGFDYGGPLFFAHYSFLGLDPHGLKDKYADYWEQNQNHTLINHAYCVDNPKHYKGYGADCWGLTASDSYVGYSAHSPTNDLGVISPTAALSSFPYTPGYSMQALRHFYFDLGDKIWGQYGFVDAFSESKNWYAKSYLAIDEGPIVVMIENYRTGLLWKLFMNIAEIQQGLKKLGFESPYIK</sequence>
<protein>
    <submittedName>
        <fullName evidence="3">Beta-glucosidase</fullName>
    </submittedName>
</protein>
<keyword evidence="1" id="KW-0732">Signal</keyword>
<feature type="domain" description="Glycoamylase-like" evidence="2">
    <location>
        <begin position="218"/>
        <end position="430"/>
    </location>
</feature>
<evidence type="ECO:0000256" key="1">
    <source>
        <dbReference type="SAM" id="SignalP"/>
    </source>
</evidence>
<comment type="caution">
    <text evidence="3">The sequence shown here is derived from an EMBL/GenBank/DDBJ whole genome shotgun (WGS) entry which is preliminary data.</text>
</comment>
<dbReference type="PIRSF" id="PIRSF028431">
    <property type="entry name" value="UCP028431"/>
    <property type="match status" value="1"/>
</dbReference>
<accession>A0A5J5IG31</accession>
<dbReference type="RefSeq" id="WP_150415765.1">
    <property type="nucleotide sequence ID" value="NZ_VYQF01000004.1"/>
</dbReference>
<feature type="chain" id="PRO_5023902636" evidence="1">
    <location>
        <begin position="20"/>
        <end position="448"/>
    </location>
</feature>
<proteinExistence type="predicted"/>
<dbReference type="EMBL" id="VYQF01000004">
    <property type="protein sequence ID" value="KAA9038205.1"/>
    <property type="molecule type" value="Genomic_DNA"/>
</dbReference>
<dbReference type="InterPro" id="IPR019282">
    <property type="entry name" value="Glycoamylase-like_cons_dom"/>
</dbReference>